<evidence type="ECO:0000256" key="1">
    <source>
        <dbReference type="ARBA" id="ARBA00022612"/>
    </source>
</evidence>
<keyword evidence="3" id="KW-1133">Transmembrane helix</keyword>
<evidence type="ECO:0000256" key="2">
    <source>
        <dbReference type="SAM" id="Coils"/>
    </source>
</evidence>
<feature type="transmembrane region" description="Helical" evidence="3">
    <location>
        <begin position="556"/>
        <end position="585"/>
    </location>
</feature>
<dbReference type="PANTHER" id="PTHR37813:SF1">
    <property type="entry name" value="FELS-2 PROPHAGE PROTEIN"/>
    <property type="match status" value="1"/>
</dbReference>
<dbReference type="EMBL" id="CP009920">
    <property type="protein sequence ID" value="AJI25057.1"/>
    <property type="molecule type" value="Genomic_DNA"/>
</dbReference>
<evidence type="ECO:0000259" key="4">
    <source>
        <dbReference type="Pfam" id="PF10145"/>
    </source>
</evidence>
<feature type="domain" description="Phage tail tape measure protein" evidence="4">
    <location>
        <begin position="218"/>
        <end position="414"/>
    </location>
</feature>
<dbReference type="InterPro" id="IPR010090">
    <property type="entry name" value="Phage_tape_meas"/>
</dbReference>
<dbReference type="InterPro" id="IPR016024">
    <property type="entry name" value="ARM-type_fold"/>
</dbReference>
<keyword evidence="1" id="KW-1188">Viral release from host cell</keyword>
<dbReference type="KEGG" id="bmeg:BG04_4563"/>
<feature type="transmembrane region" description="Helical" evidence="3">
    <location>
        <begin position="685"/>
        <end position="706"/>
    </location>
</feature>
<dbReference type="SUPFAM" id="SSF48371">
    <property type="entry name" value="ARM repeat"/>
    <property type="match status" value="1"/>
</dbReference>
<keyword evidence="3" id="KW-0812">Transmembrane</keyword>
<keyword evidence="3" id="KW-0472">Membrane</keyword>
<dbReference type="PANTHER" id="PTHR37813">
    <property type="entry name" value="FELS-2 PROPHAGE PROTEIN"/>
    <property type="match status" value="1"/>
</dbReference>
<dbReference type="Proteomes" id="UP000031829">
    <property type="component" value="Chromosome"/>
</dbReference>
<organism evidence="5 6">
    <name type="scientific">Priestia megaterium (strain ATCC 14581 / DSM 32 / CCUG 1817 / JCM 2506 / NBRC 15308 / NCIMB 9376 / NCTC 10342 / NRRL B-14308 / VKM B-512 / Ford 19)</name>
    <name type="common">Bacillus megaterium</name>
    <dbReference type="NCBI Taxonomy" id="1348623"/>
    <lineage>
        <taxon>Bacteria</taxon>
        <taxon>Bacillati</taxon>
        <taxon>Bacillota</taxon>
        <taxon>Bacilli</taxon>
        <taxon>Bacillales</taxon>
        <taxon>Bacillaceae</taxon>
        <taxon>Priestia</taxon>
    </lineage>
</organism>
<feature type="transmembrane region" description="Helical" evidence="3">
    <location>
        <begin position="508"/>
        <end position="536"/>
    </location>
</feature>
<proteinExistence type="predicted"/>
<sequence length="1243" mass="134190">MPERIEGMSIGLELETLQLERGLTGLKDRFKTVNSEMKANLSAFDRGEQSIEKYEVTLQGLSKKLELQKRIVSESRAEYEKMVKEHGEGSKQAEAAARSFNNQVAALNNLERSVNRTSHSLTELKQEQGALQSGWSKMGSLIDKTGSSLTGLSSKMQGVGSTLSSSLTLSIVGAGAGIMGLATKFNDSSVKISNSLGTSTKETKKFTEASRNIYKDGFGESLEEVDNALLETKQNIKNINDEDLEDITKKALTLANTFDADVNEVTRAGNSLIQNYGMDAKDAFDLMAKGAQNGMNFSKEMFDNMSEYTISFKEAGFSANEMFSILSNGAKKGYNLDRLNDTMLEFKLQSEDSSKAYMGAMDQMSASTRKVYEEYQNGNATVADLYKAVIPDLQKMKDTIPAKDFNVIGKALFGTKWEDQGADVVLSMKTVNKELQNSKGTMDKMTKNVEQSFGARLKSVWREAGMALLPFGEILISFAEGILPKVSTGIQMVSGFIKSLSPAAQTAGLIFAGMLAALGPVITMVGMFVGAIGNLLPVFTPVMNAIARAGGLLNVLRAGLAALTGPVGIVIGAITLLGAGFIALYKNSETFRNGVSGIMSGIQKFGQSALNILKPAIESVKQFFQSQLSVIKQFWQDNSTTILQALSNIGSVVRVVFQGISSVIGFVMPFVLSIIKSVWGNIQGVISGALNIIMGLVKVFSGLFTLNFSQMWQGLKQIFSGSVQFIWNFVQLQMFGKLLSLGKVFITSFRGVFVGLWNGLKSLFSSSVGVLRSSVVSGWNLLLSITKTIFNAYRSFLTGIWNFLKSMISKTASGIVNAVRGSWNLLKSVTTTIFNAYRSFLSGIWNFLKSMISKTASAIVNAVRSSWNSLKSVTTSIFNSVRSFLNSIWTGIRSTVTNLASRTKDGVVNAWSTLRNKTTEMFTSIKTKTTKIFDDIVSGAKKLPGRIGDGIRAMAGKVKSGVDAIGKKLAGGLESVMNTITQKGINVVLDKIGVSKKSQIPRLDIPGYATGTDSHPGGYFFAGDGGKNELIRFPDGRITMSPDTTTLYWGDKGTQVLSGKQTDEFLSMYPMYKKGTGIKDVAKTAGKWLKDTGGQALAKAGEVKGKVSDSIGDIWSYMDNPKKLMNKVFSSLNLKMPDVGGIMGELAKAGVTKVKDGAANFIKKMFGDFSASVAAPAGKGVARWRPVILKAAAVMKESVTDADVNAILRQIQRESGGNEKITQSSAVWDVNTAAGNPARGFVK</sequence>
<dbReference type="HOGENOM" id="CLU_002005_4_2_9"/>
<evidence type="ECO:0000313" key="5">
    <source>
        <dbReference type="EMBL" id="AJI25057.1"/>
    </source>
</evidence>
<feature type="transmembrane region" description="Helical" evidence="3">
    <location>
        <begin position="655"/>
        <end position="679"/>
    </location>
</feature>
<dbReference type="RefSeq" id="WP_034652350.1">
    <property type="nucleotide sequence ID" value="NZ_BCVB01000004.1"/>
</dbReference>
<keyword evidence="2" id="KW-0175">Coiled coil</keyword>
<gene>
    <name evidence="5" type="ORF">BG04_4563</name>
</gene>
<dbReference type="GeneID" id="93646322"/>
<dbReference type="Gene3D" id="1.20.120.20">
    <property type="entry name" value="Apolipoprotein"/>
    <property type="match status" value="1"/>
</dbReference>
<reference evidence="5 6" key="1">
    <citation type="journal article" date="2015" name="Genome Announc.">
        <title>Complete genome sequences for 35 biothreat assay-relevant bacillus species.</title>
        <authorList>
            <person name="Johnson S.L."/>
            <person name="Daligault H.E."/>
            <person name="Davenport K.W."/>
            <person name="Jaissle J."/>
            <person name="Frey K.G."/>
            <person name="Ladner J.T."/>
            <person name="Broomall S.M."/>
            <person name="Bishop-Lilly K.A."/>
            <person name="Bruce D.C."/>
            <person name="Gibbons H.S."/>
            <person name="Coyne S.R."/>
            <person name="Lo C.C."/>
            <person name="Meincke L."/>
            <person name="Munk A.C."/>
            <person name="Koroleva G.I."/>
            <person name="Rosenzweig C.N."/>
            <person name="Palacios G.F."/>
            <person name="Redden C.L."/>
            <person name="Minogue T.D."/>
            <person name="Chain P.S."/>
        </authorList>
    </citation>
    <scope>NUCLEOTIDE SEQUENCE [LARGE SCALE GENOMIC DNA]</scope>
    <source>
        <strain evidence="6">ATCC 14581 / DSM 32 / JCM 2506 / NBRC 15308 / NCIMB 9376 / NCTC 10342 / NRRL B-14308 / VKM B-512</strain>
    </source>
</reference>
<accession>A0A0B6AVB6</accession>
<dbReference type="AlphaFoldDB" id="A0A0B6AVB6"/>
<dbReference type="Pfam" id="PF10145">
    <property type="entry name" value="PhageMin_Tail"/>
    <property type="match status" value="1"/>
</dbReference>
<evidence type="ECO:0000256" key="3">
    <source>
        <dbReference type="SAM" id="Phobius"/>
    </source>
</evidence>
<protein>
    <submittedName>
        <fullName evidence="5">Phage-related minor tail family protein</fullName>
    </submittedName>
</protein>
<feature type="coiled-coil region" evidence="2">
    <location>
        <begin position="51"/>
        <end position="127"/>
    </location>
</feature>
<evidence type="ECO:0000313" key="6">
    <source>
        <dbReference type="Proteomes" id="UP000031829"/>
    </source>
</evidence>
<name>A0A0B6AVB6_PRIM2</name>